<feature type="region of interest" description="Disordered" evidence="1">
    <location>
        <begin position="31"/>
        <end position="64"/>
    </location>
</feature>
<feature type="compositionally biased region" description="Low complexity" evidence="1">
    <location>
        <begin position="37"/>
        <end position="46"/>
    </location>
</feature>
<protein>
    <submittedName>
        <fullName evidence="3">Uncharacterized protein</fullName>
    </submittedName>
</protein>
<dbReference type="EMBL" id="JANUBL010000005">
    <property type="protein sequence ID" value="MCS4122237.1"/>
    <property type="molecule type" value="Genomic_DNA"/>
</dbReference>
<comment type="caution">
    <text evidence="3">The sequence shown here is derived from an EMBL/GenBank/DDBJ whole genome shotgun (WGS) entry which is preliminary data.</text>
</comment>
<evidence type="ECO:0000313" key="3">
    <source>
        <dbReference type="EMBL" id="MCS4122237.1"/>
    </source>
</evidence>
<organism evidence="3 4">
    <name type="scientific">Salinibacter ruber</name>
    <dbReference type="NCBI Taxonomy" id="146919"/>
    <lineage>
        <taxon>Bacteria</taxon>
        <taxon>Pseudomonadati</taxon>
        <taxon>Rhodothermota</taxon>
        <taxon>Rhodothermia</taxon>
        <taxon>Rhodothermales</taxon>
        <taxon>Salinibacteraceae</taxon>
        <taxon>Salinibacter</taxon>
    </lineage>
</organism>
<dbReference type="EMBL" id="JANUBB010000030">
    <property type="protein sequence ID" value="MCS3953482.1"/>
    <property type="molecule type" value="Genomic_DNA"/>
</dbReference>
<dbReference type="Proteomes" id="UP001155144">
    <property type="component" value="Unassembled WGS sequence"/>
</dbReference>
<reference evidence="3" key="1">
    <citation type="submission" date="2022-08" db="EMBL/GenBank/DDBJ databases">
        <title>Genomic Encyclopedia of Type Strains, Phase V (KMG-V): Genome sequencing to study the core and pangenomes of soil and plant-associated prokaryotes.</title>
        <authorList>
            <person name="Whitman W."/>
        </authorList>
    </citation>
    <scope>NUCLEOTIDE SEQUENCE</scope>
    <source>
        <strain evidence="2">SP2017</strain>
        <strain evidence="3">SP3026</strain>
    </source>
</reference>
<evidence type="ECO:0000313" key="4">
    <source>
        <dbReference type="Proteomes" id="UP001155144"/>
    </source>
</evidence>
<accession>A0A9X2V6J7</accession>
<name>A0A9X2V6J7_9BACT</name>
<proteinExistence type="predicted"/>
<dbReference type="Proteomes" id="UP001155010">
    <property type="component" value="Unassembled WGS sequence"/>
</dbReference>
<evidence type="ECO:0000256" key="1">
    <source>
        <dbReference type="SAM" id="MobiDB-lite"/>
    </source>
</evidence>
<dbReference type="AlphaFoldDB" id="A0A9X2V6J7"/>
<gene>
    <name evidence="3" type="ORF">GGP45_002597</name>
    <name evidence="2" type="ORF">GGP83_003457</name>
</gene>
<sequence>MSPFLLGLLGWTVLLLWGWIQVGRSLDGSVRDEATAETRPAARAAPEGNRKRDFNNVIPTTYHD</sequence>
<evidence type="ECO:0000313" key="2">
    <source>
        <dbReference type="EMBL" id="MCS3953482.1"/>
    </source>
</evidence>